<evidence type="ECO:0000313" key="2">
    <source>
        <dbReference type="Ensembl" id="ENSMPUP00000005818.1"/>
    </source>
</evidence>
<feature type="compositionally biased region" description="Pro residues" evidence="1">
    <location>
        <begin position="102"/>
        <end position="113"/>
    </location>
</feature>
<evidence type="ECO:0000256" key="1">
    <source>
        <dbReference type="SAM" id="MobiDB-lite"/>
    </source>
</evidence>
<dbReference type="HOGENOM" id="CLU_1414752_0_0_1"/>
<dbReference type="Ensembl" id="ENSMPUT00000005919.1">
    <property type="protein sequence ID" value="ENSMPUP00000005818.1"/>
    <property type="gene ID" value="ENSMPUG00000005866.1"/>
</dbReference>
<dbReference type="InParanoid" id="M3Y3B7"/>
<feature type="region of interest" description="Disordered" evidence="1">
    <location>
        <begin position="1"/>
        <end position="113"/>
    </location>
</feature>
<protein>
    <submittedName>
        <fullName evidence="2">Uncharacterized protein</fullName>
    </submittedName>
</protein>
<dbReference type="EMBL" id="AEYP01077037">
    <property type="status" value="NOT_ANNOTATED_CDS"/>
    <property type="molecule type" value="Genomic_DNA"/>
</dbReference>
<dbReference type="AlphaFoldDB" id="M3Y3B7"/>
<organism evidence="2">
    <name type="scientific">Mustela putorius furo</name>
    <name type="common">European domestic ferret</name>
    <name type="synonym">Mustela furo</name>
    <dbReference type="NCBI Taxonomy" id="9669"/>
    <lineage>
        <taxon>Eukaryota</taxon>
        <taxon>Metazoa</taxon>
        <taxon>Chordata</taxon>
        <taxon>Craniata</taxon>
        <taxon>Vertebrata</taxon>
        <taxon>Euteleostomi</taxon>
        <taxon>Mammalia</taxon>
        <taxon>Eutheria</taxon>
        <taxon>Laurasiatheria</taxon>
        <taxon>Carnivora</taxon>
        <taxon>Caniformia</taxon>
        <taxon>Musteloidea</taxon>
        <taxon>Mustelidae</taxon>
        <taxon>Mustelinae</taxon>
        <taxon>Mustela</taxon>
    </lineage>
</organism>
<proteinExistence type="predicted"/>
<accession>M3Y3B7</accession>
<feature type="compositionally biased region" description="Low complexity" evidence="1">
    <location>
        <begin position="62"/>
        <end position="71"/>
    </location>
</feature>
<sequence>MRRAGAGQSLLSRGPGKARVASARTSACLPGAPEELPARGSVAHRSSPQKPQVPKSHRCPIAASVAQPARAARSRPPPAPRSAPGPRLARARDSSHARRRTPPPGARPAPACPAAPLRFAGSYSYPSAGEPNRPRPVCGRRTSTLRPGCRRLKAVPNEGHVSTPFVLNNIPSSGCTTGFFSIHLLKDILVCF</sequence>
<reference evidence="2" key="1">
    <citation type="submission" date="2024-06" db="UniProtKB">
        <authorList>
            <consortium name="Ensembl"/>
        </authorList>
    </citation>
    <scope>IDENTIFICATION</scope>
</reference>
<name>M3Y3B7_MUSPF</name>